<protein>
    <submittedName>
        <fullName evidence="1">Uncharacterized protein</fullName>
    </submittedName>
</protein>
<gene>
    <name evidence="1" type="ORF">ACFSSE_05635</name>
</gene>
<sequence>MKTSILIVTVISFLGLTNYCCTNTNIPKDFVESAPSQLKKESYSNNKFGVEINNGKLKIKKVNDTNECGLIISNGKLIGIDRGEWGGKLSFTPNDKSKKSFQIKEGNIKFIFKLSNNLYFIEGLAHDKINEGTLYKLVAHKNSFSYKKIYYFNEAPEVFKIFQNKLIIATKKNLYSFHNLKKVLI</sequence>
<dbReference type="EMBL" id="JBHULV010000016">
    <property type="protein sequence ID" value="MFD2731181.1"/>
    <property type="molecule type" value="Genomic_DNA"/>
</dbReference>
<evidence type="ECO:0000313" key="1">
    <source>
        <dbReference type="EMBL" id="MFD2731181.1"/>
    </source>
</evidence>
<comment type="caution">
    <text evidence="1">The sequence shown here is derived from an EMBL/GenBank/DDBJ whole genome shotgun (WGS) entry which is preliminary data.</text>
</comment>
<organism evidence="1 2">
    <name type="scientific">Pedobacter alpinus</name>
    <dbReference type="NCBI Taxonomy" id="1590643"/>
    <lineage>
        <taxon>Bacteria</taxon>
        <taxon>Pseudomonadati</taxon>
        <taxon>Bacteroidota</taxon>
        <taxon>Sphingobacteriia</taxon>
        <taxon>Sphingobacteriales</taxon>
        <taxon>Sphingobacteriaceae</taxon>
        <taxon>Pedobacter</taxon>
    </lineage>
</organism>
<reference evidence="2" key="1">
    <citation type="journal article" date="2019" name="Int. J. Syst. Evol. Microbiol.">
        <title>The Global Catalogue of Microorganisms (GCM) 10K type strain sequencing project: providing services to taxonomists for standard genome sequencing and annotation.</title>
        <authorList>
            <consortium name="The Broad Institute Genomics Platform"/>
            <consortium name="The Broad Institute Genome Sequencing Center for Infectious Disease"/>
            <person name="Wu L."/>
            <person name="Ma J."/>
        </authorList>
    </citation>
    <scope>NUCLEOTIDE SEQUENCE [LARGE SCALE GENOMIC DNA]</scope>
    <source>
        <strain evidence="2">KCTC 42456</strain>
    </source>
</reference>
<evidence type="ECO:0000313" key="2">
    <source>
        <dbReference type="Proteomes" id="UP001597546"/>
    </source>
</evidence>
<accession>A0ABW5TST4</accession>
<keyword evidence="2" id="KW-1185">Reference proteome</keyword>
<name>A0ABW5TST4_9SPHI</name>
<dbReference type="RefSeq" id="WP_379046700.1">
    <property type="nucleotide sequence ID" value="NZ_JBHSKW010000062.1"/>
</dbReference>
<dbReference type="Proteomes" id="UP001597546">
    <property type="component" value="Unassembled WGS sequence"/>
</dbReference>
<proteinExistence type="predicted"/>